<accession>A0AAW2PEN5</accession>
<evidence type="ECO:0000313" key="1">
    <source>
        <dbReference type="EMBL" id="KAL0353196.1"/>
    </source>
</evidence>
<proteinExistence type="predicted"/>
<sequence>MPTAGQSKDFTVLSNIPLRQIVEHSLRILKHAGAAIQFDEPDGVQGFLGSLEALEGIKVAGGRLADVCLARNLSEE</sequence>
<protein>
    <submittedName>
        <fullName evidence="1">Uncharacterized protein</fullName>
    </submittedName>
</protein>
<reference evidence="1" key="1">
    <citation type="submission" date="2020-06" db="EMBL/GenBank/DDBJ databases">
        <authorList>
            <person name="Li T."/>
            <person name="Hu X."/>
            <person name="Zhang T."/>
            <person name="Song X."/>
            <person name="Zhang H."/>
            <person name="Dai N."/>
            <person name="Sheng W."/>
            <person name="Hou X."/>
            <person name="Wei L."/>
        </authorList>
    </citation>
    <scope>NUCLEOTIDE SEQUENCE</scope>
    <source>
        <strain evidence="1">G01</strain>
        <tissue evidence="1">Leaf</tissue>
    </source>
</reference>
<dbReference type="AlphaFoldDB" id="A0AAW2PEN5"/>
<comment type="caution">
    <text evidence="1">The sequence shown here is derived from an EMBL/GenBank/DDBJ whole genome shotgun (WGS) entry which is preliminary data.</text>
</comment>
<gene>
    <name evidence="1" type="ORF">Sangu_0900900</name>
</gene>
<reference evidence="1" key="2">
    <citation type="journal article" date="2024" name="Plant">
        <title>Genomic evolution and insights into agronomic trait innovations of Sesamum species.</title>
        <authorList>
            <person name="Miao H."/>
            <person name="Wang L."/>
            <person name="Qu L."/>
            <person name="Liu H."/>
            <person name="Sun Y."/>
            <person name="Le M."/>
            <person name="Wang Q."/>
            <person name="Wei S."/>
            <person name="Zheng Y."/>
            <person name="Lin W."/>
            <person name="Duan Y."/>
            <person name="Cao H."/>
            <person name="Xiong S."/>
            <person name="Wang X."/>
            <person name="Wei L."/>
            <person name="Li C."/>
            <person name="Ma Q."/>
            <person name="Ju M."/>
            <person name="Zhao R."/>
            <person name="Li G."/>
            <person name="Mu C."/>
            <person name="Tian Q."/>
            <person name="Mei H."/>
            <person name="Zhang T."/>
            <person name="Gao T."/>
            <person name="Zhang H."/>
        </authorList>
    </citation>
    <scope>NUCLEOTIDE SEQUENCE</scope>
    <source>
        <strain evidence="1">G01</strain>
    </source>
</reference>
<dbReference type="EMBL" id="JACGWK010000005">
    <property type="protein sequence ID" value="KAL0353196.1"/>
    <property type="molecule type" value="Genomic_DNA"/>
</dbReference>
<name>A0AAW2PEN5_9LAMI</name>
<organism evidence="1">
    <name type="scientific">Sesamum angustifolium</name>
    <dbReference type="NCBI Taxonomy" id="2727405"/>
    <lineage>
        <taxon>Eukaryota</taxon>
        <taxon>Viridiplantae</taxon>
        <taxon>Streptophyta</taxon>
        <taxon>Embryophyta</taxon>
        <taxon>Tracheophyta</taxon>
        <taxon>Spermatophyta</taxon>
        <taxon>Magnoliopsida</taxon>
        <taxon>eudicotyledons</taxon>
        <taxon>Gunneridae</taxon>
        <taxon>Pentapetalae</taxon>
        <taxon>asterids</taxon>
        <taxon>lamiids</taxon>
        <taxon>Lamiales</taxon>
        <taxon>Pedaliaceae</taxon>
        <taxon>Sesamum</taxon>
    </lineage>
</organism>